<protein>
    <recommendedName>
        <fullName evidence="1">F-box domain-containing protein</fullName>
    </recommendedName>
</protein>
<accession>A0A9P1IFW9</accession>
<keyword evidence="3" id="KW-1185">Reference proteome</keyword>
<dbReference type="SMART" id="SM00256">
    <property type="entry name" value="FBOX"/>
    <property type="match status" value="1"/>
</dbReference>
<dbReference type="PROSITE" id="PS50181">
    <property type="entry name" value="FBOX"/>
    <property type="match status" value="1"/>
</dbReference>
<evidence type="ECO:0000313" key="3">
    <source>
        <dbReference type="Proteomes" id="UP001152747"/>
    </source>
</evidence>
<reference evidence="2" key="1">
    <citation type="submission" date="2022-11" db="EMBL/GenBank/DDBJ databases">
        <authorList>
            <person name="Kikuchi T."/>
        </authorList>
    </citation>
    <scope>NUCLEOTIDE SEQUENCE</scope>
    <source>
        <strain evidence="2">PS1010</strain>
    </source>
</reference>
<dbReference type="AlphaFoldDB" id="A0A9P1IFW9"/>
<evidence type="ECO:0000259" key="1">
    <source>
        <dbReference type="PROSITE" id="PS50181"/>
    </source>
</evidence>
<gene>
    <name evidence="2" type="ORF">CAMP_LOCUS6502</name>
</gene>
<evidence type="ECO:0000313" key="2">
    <source>
        <dbReference type="EMBL" id="CAI5443865.1"/>
    </source>
</evidence>
<dbReference type="InterPro" id="IPR001810">
    <property type="entry name" value="F-box_dom"/>
</dbReference>
<dbReference type="Pfam" id="PF00646">
    <property type="entry name" value="F-box"/>
    <property type="match status" value="1"/>
</dbReference>
<dbReference type="Proteomes" id="UP001152747">
    <property type="component" value="Unassembled WGS sequence"/>
</dbReference>
<dbReference type="EMBL" id="CANHGI010000002">
    <property type="protein sequence ID" value="CAI5443865.1"/>
    <property type="molecule type" value="Genomic_DNA"/>
</dbReference>
<organism evidence="2 3">
    <name type="scientific">Caenorhabditis angaria</name>
    <dbReference type="NCBI Taxonomy" id="860376"/>
    <lineage>
        <taxon>Eukaryota</taxon>
        <taxon>Metazoa</taxon>
        <taxon>Ecdysozoa</taxon>
        <taxon>Nematoda</taxon>
        <taxon>Chromadorea</taxon>
        <taxon>Rhabditida</taxon>
        <taxon>Rhabditina</taxon>
        <taxon>Rhabditomorpha</taxon>
        <taxon>Rhabditoidea</taxon>
        <taxon>Rhabditidae</taxon>
        <taxon>Peloderinae</taxon>
        <taxon>Caenorhabditis</taxon>
    </lineage>
</organism>
<name>A0A9P1IFW9_9PELO</name>
<comment type="caution">
    <text evidence="2">The sequence shown here is derived from an EMBL/GenBank/DDBJ whole genome shotgun (WGS) entry which is preliminary data.</text>
</comment>
<proteinExistence type="predicted"/>
<sequence>MALDRDPDDETTFNFDDLPLRLIEQIFKYLKTFEIVKMRRVTPALKDYVDELPKTKSSIWSYKIFIKDNKFTFNQENLSSMTYAVSGNTYQIYGNVQLNWIQPRKVYYESSNILESSLRFQGFLQNVQYFKVSNIMKGENCVKNFCENLRFFMSIEKFKLFDATLSEDELVQILSSLEKPDHFFQLTLDQSLPFLTAPILDCFFKISRGRQTTLNIRSENGWRFRMSEEQWRDGVFRFFDYKYEQEDDEFGMKLLKFKICDRKTGTAMISAVKQKFNNQANVGKRGNLVSISVGNRCLQCYLR</sequence>
<feature type="domain" description="F-box" evidence="1">
    <location>
        <begin position="12"/>
        <end position="63"/>
    </location>
</feature>